<dbReference type="InterPro" id="IPR000477">
    <property type="entry name" value="RT_dom"/>
</dbReference>
<dbReference type="EMBL" id="GEBQ01031077">
    <property type="protein sequence ID" value="JAT08900.1"/>
    <property type="molecule type" value="Transcribed_RNA"/>
</dbReference>
<proteinExistence type="predicted"/>
<protein>
    <recommendedName>
        <fullName evidence="1">Reverse transcriptase domain-containing protein</fullName>
    </recommendedName>
</protein>
<accession>A0A1B6KBS3</accession>
<name>A0A1B6KBS3_9HEMI</name>
<sequence length="139" mass="15769">MYADDTVITLTDKSTETLNQNINITFNMTKQYCTVNELALNEKKTVQLSYSTKNKDTNILIPGIEAQNSTKYLGIIMDSKLTWKQHIDQLCKKLCSGIYVIRRVKQVSGLDTAKTVYHALVESHLRYGLVVWGSHPTTI</sequence>
<gene>
    <name evidence="2" type="ORF">g.10367</name>
</gene>
<organism evidence="2">
    <name type="scientific">Graphocephala atropunctata</name>
    <dbReference type="NCBI Taxonomy" id="36148"/>
    <lineage>
        <taxon>Eukaryota</taxon>
        <taxon>Metazoa</taxon>
        <taxon>Ecdysozoa</taxon>
        <taxon>Arthropoda</taxon>
        <taxon>Hexapoda</taxon>
        <taxon>Insecta</taxon>
        <taxon>Pterygota</taxon>
        <taxon>Neoptera</taxon>
        <taxon>Paraneoptera</taxon>
        <taxon>Hemiptera</taxon>
        <taxon>Auchenorrhyncha</taxon>
        <taxon>Membracoidea</taxon>
        <taxon>Cicadellidae</taxon>
        <taxon>Cicadellinae</taxon>
        <taxon>Cicadellini</taxon>
        <taxon>Graphocephala</taxon>
    </lineage>
</organism>
<evidence type="ECO:0000259" key="1">
    <source>
        <dbReference type="PROSITE" id="PS50878"/>
    </source>
</evidence>
<evidence type="ECO:0000313" key="2">
    <source>
        <dbReference type="EMBL" id="JAT08900.1"/>
    </source>
</evidence>
<dbReference type="PANTHER" id="PTHR33332">
    <property type="entry name" value="REVERSE TRANSCRIPTASE DOMAIN-CONTAINING PROTEIN"/>
    <property type="match status" value="1"/>
</dbReference>
<dbReference type="PROSITE" id="PS50878">
    <property type="entry name" value="RT_POL"/>
    <property type="match status" value="1"/>
</dbReference>
<feature type="domain" description="Reverse transcriptase" evidence="1">
    <location>
        <begin position="1"/>
        <end position="77"/>
    </location>
</feature>
<reference evidence="2" key="1">
    <citation type="submission" date="2015-11" db="EMBL/GenBank/DDBJ databases">
        <title>De novo transcriptome assembly of four potential Pierce s Disease insect vectors from Arizona vineyards.</title>
        <authorList>
            <person name="Tassone E.E."/>
        </authorList>
    </citation>
    <scope>NUCLEOTIDE SEQUENCE</scope>
</reference>
<dbReference type="AlphaFoldDB" id="A0A1B6KBS3"/>